<comment type="caution">
    <text evidence="10">The sequence shown here is derived from an EMBL/GenBank/DDBJ whole genome shotgun (WGS) entry which is preliminary data.</text>
</comment>
<reference evidence="10 11" key="1">
    <citation type="submission" date="2020-08" db="EMBL/GenBank/DDBJ databases">
        <title>Sequencing the genomes of 1000 actinobacteria strains.</title>
        <authorList>
            <person name="Klenk H.-P."/>
        </authorList>
    </citation>
    <scope>NUCLEOTIDE SEQUENCE [LARGE SCALE GENOMIC DNA]</scope>
    <source>
        <strain evidence="10 11">DSM 44551</strain>
    </source>
</reference>
<feature type="transmembrane region" description="Helical" evidence="9">
    <location>
        <begin position="33"/>
        <end position="58"/>
    </location>
</feature>
<keyword evidence="7 9" id="KW-0472">Membrane</keyword>
<dbReference type="GO" id="GO:0005886">
    <property type="term" value="C:plasma membrane"/>
    <property type="evidence" value="ECO:0007669"/>
    <property type="project" value="UniProtKB-SubCell"/>
</dbReference>
<dbReference type="InterPro" id="IPR037294">
    <property type="entry name" value="ABC_BtuC-like"/>
</dbReference>
<dbReference type="GO" id="GO:0022857">
    <property type="term" value="F:transmembrane transporter activity"/>
    <property type="evidence" value="ECO:0007669"/>
    <property type="project" value="InterPro"/>
</dbReference>
<sequence>MTASAHRTPASGARTRPPEDSGEGGRRAAVPPAVLLIGLAVLLSGSAVVAVGVGPVGIGPGTVLRVLADRLTGAGPAGAGYADYIVWGLRAPRAVQGVFVGAGLAVAGLAEVLHAPPR</sequence>
<keyword evidence="11" id="KW-1185">Reference proteome</keyword>
<dbReference type="InterPro" id="IPR000522">
    <property type="entry name" value="ABC_transptr_permease_BtuC"/>
</dbReference>
<accession>A0A7W8QP88</accession>
<dbReference type="EMBL" id="JACHDB010000001">
    <property type="protein sequence ID" value="MBB5433981.1"/>
    <property type="molecule type" value="Genomic_DNA"/>
</dbReference>
<evidence type="ECO:0000256" key="5">
    <source>
        <dbReference type="ARBA" id="ARBA00022692"/>
    </source>
</evidence>
<evidence type="ECO:0000256" key="4">
    <source>
        <dbReference type="ARBA" id="ARBA00022475"/>
    </source>
</evidence>
<evidence type="ECO:0000256" key="7">
    <source>
        <dbReference type="ARBA" id="ARBA00023136"/>
    </source>
</evidence>
<evidence type="ECO:0000256" key="8">
    <source>
        <dbReference type="SAM" id="MobiDB-lite"/>
    </source>
</evidence>
<organism evidence="10 11">
    <name type="scientific">Nocardiopsis composta</name>
    <dbReference type="NCBI Taxonomy" id="157465"/>
    <lineage>
        <taxon>Bacteria</taxon>
        <taxon>Bacillati</taxon>
        <taxon>Actinomycetota</taxon>
        <taxon>Actinomycetes</taxon>
        <taxon>Streptosporangiales</taxon>
        <taxon>Nocardiopsidaceae</taxon>
        <taxon>Nocardiopsis</taxon>
    </lineage>
</organism>
<feature type="region of interest" description="Disordered" evidence="8">
    <location>
        <begin position="1"/>
        <end position="27"/>
    </location>
</feature>
<dbReference type="RefSeq" id="WP_184394215.1">
    <property type="nucleotide sequence ID" value="NZ_BAAAJD010000040.1"/>
</dbReference>
<dbReference type="Gene3D" id="1.10.3470.10">
    <property type="entry name" value="ABC transporter involved in vitamin B12 uptake, BtuC"/>
    <property type="match status" value="1"/>
</dbReference>
<keyword evidence="3" id="KW-0813">Transport</keyword>
<feature type="transmembrane region" description="Helical" evidence="9">
    <location>
        <begin position="94"/>
        <end position="113"/>
    </location>
</feature>
<dbReference type="Proteomes" id="UP000572635">
    <property type="component" value="Unassembled WGS sequence"/>
</dbReference>
<protein>
    <submittedName>
        <fullName evidence="10">ABC-type Fe3+-siderophore transport system permease subunit</fullName>
    </submittedName>
</protein>
<comment type="subcellular location">
    <subcellularLocation>
        <location evidence="1">Cell membrane</location>
        <topology evidence="1">Multi-pass membrane protein</topology>
    </subcellularLocation>
</comment>
<dbReference type="AlphaFoldDB" id="A0A7W8QP88"/>
<evidence type="ECO:0000256" key="3">
    <source>
        <dbReference type="ARBA" id="ARBA00022448"/>
    </source>
</evidence>
<evidence type="ECO:0000256" key="6">
    <source>
        <dbReference type="ARBA" id="ARBA00022989"/>
    </source>
</evidence>
<keyword evidence="6 9" id="KW-1133">Transmembrane helix</keyword>
<name>A0A7W8QP88_9ACTN</name>
<evidence type="ECO:0000256" key="9">
    <source>
        <dbReference type="SAM" id="Phobius"/>
    </source>
</evidence>
<proteinExistence type="inferred from homology"/>
<dbReference type="SUPFAM" id="SSF81345">
    <property type="entry name" value="ABC transporter involved in vitamin B12 uptake, BtuC"/>
    <property type="match status" value="1"/>
</dbReference>
<evidence type="ECO:0000313" key="10">
    <source>
        <dbReference type="EMBL" id="MBB5433981.1"/>
    </source>
</evidence>
<feature type="compositionally biased region" description="Basic and acidic residues" evidence="8">
    <location>
        <begin position="16"/>
        <end position="26"/>
    </location>
</feature>
<evidence type="ECO:0000256" key="1">
    <source>
        <dbReference type="ARBA" id="ARBA00004651"/>
    </source>
</evidence>
<keyword evidence="4" id="KW-1003">Cell membrane</keyword>
<dbReference type="Pfam" id="PF01032">
    <property type="entry name" value="FecCD"/>
    <property type="match status" value="1"/>
</dbReference>
<comment type="similarity">
    <text evidence="2">Belongs to the binding-protein-dependent transport system permease family. FecCD subfamily.</text>
</comment>
<gene>
    <name evidence="10" type="ORF">HDA36_004065</name>
</gene>
<evidence type="ECO:0000256" key="2">
    <source>
        <dbReference type="ARBA" id="ARBA00007935"/>
    </source>
</evidence>
<keyword evidence="5 9" id="KW-0812">Transmembrane</keyword>
<evidence type="ECO:0000313" key="11">
    <source>
        <dbReference type="Proteomes" id="UP000572635"/>
    </source>
</evidence>